<dbReference type="InterPro" id="IPR012341">
    <property type="entry name" value="6hp_glycosidase-like_sf"/>
</dbReference>
<keyword evidence="1" id="KW-1133">Transmembrane helix</keyword>
<keyword evidence="1" id="KW-0812">Transmembrane</keyword>
<keyword evidence="1" id="KW-0472">Membrane</keyword>
<evidence type="ECO:0000313" key="4">
    <source>
        <dbReference type="Proteomes" id="UP000001137"/>
    </source>
</evidence>
<dbReference type="eggNOG" id="arCOG03286">
    <property type="taxonomic scope" value="Archaea"/>
</dbReference>
<keyword evidence="3" id="KW-0378">Hydrolase</keyword>
<dbReference type="CAZy" id="GH15">
    <property type="family name" value="Glycoside Hydrolase Family 15"/>
</dbReference>
<gene>
    <name evidence="3" type="ordered locus">Cmaq_1626</name>
</gene>
<evidence type="ECO:0000313" key="3">
    <source>
        <dbReference type="EMBL" id="ABW02449.1"/>
    </source>
</evidence>
<proteinExistence type="predicted"/>
<dbReference type="PANTHER" id="PTHR31616">
    <property type="entry name" value="TREHALASE"/>
    <property type="match status" value="1"/>
</dbReference>
<feature type="transmembrane region" description="Helical" evidence="1">
    <location>
        <begin position="7"/>
        <end position="27"/>
    </location>
</feature>
<protein>
    <submittedName>
        <fullName evidence="3">Glycoside hydrolase 15-related</fullName>
    </submittedName>
</protein>
<dbReference type="STRING" id="397948.Cmaq_1626"/>
<dbReference type="HOGENOM" id="CLU_441225_0_0_2"/>
<keyword evidence="4" id="KW-1185">Reference proteome</keyword>
<dbReference type="GO" id="GO:0005975">
    <property type="term" value="P:carbohydrate metabolic process"/>
    <property type="evidence" value="ECO:0007669"/>
    <property type="project" value="InterPro"/>
</dbReference>
<dbReference type="InterPro" id="IPR011613">
    <property type="entry name" value="GH15-like"/>
</dbReference>
<dbReference type="OrthoDB" id="41190at2157"/>
<dbReference type="PANTHER" id="PTHR31616:SF13">
    <property type="entry name" value="GLUCAN 1,4-ALPHA-GLUCOSIDASE"/>
    <property type="match status" value="1"/>
</dbReference>
<dbReference type="AlphaFoldDB" id="A8M9X8"/>
<evidence type="ECO:0000259" key="2">
    <source>
        <dbReference type="Pfam" id="PF00723"/>
    </source>
</evidence>
<name>A8M9X8_CALMQ</name>
<reference evidence="3 4" key="1">
    <citation type="submission" date="2007-10" db="EMBL/GenBank/DDBJ databases">
        <title>Complete sequence of Caldivirga maquilingensis IC-167.</title>
        <authorList>
            <consortium name="US DOE Joint Genome Institute"/>
            <person name="Copeland A."/>
            <person name="Lucas S."/>
            <person name="Lapidus A."/>
            <person name="Barry K."/>
            <person name="Glavina del Rio T."/>
            <person name="Dalin E."/>
            <person name="Tice H."/>
            <person name="Pitluck S."/>
            <person name="Saunders E."/>
            <person name="Brettin T."/>
            <person name="Bruce D."/>
            <person name="Detter J.C."/>
            <person name="Han C."/>
            <person name="Schmutz J."/>
            <person name="Larimer F."/>
            <person name="Land M."/>
            <person name="Hauser L."/>
            <person name="Kyrpides N."/>
            <person name="Ivanova N."/>
            <person name="Biddle J.F."/>
            <person name="Zhang Z."/>
            <person name="Fitz-Gibbon S.T."/>
            <person name="Lowe T.M."/>
            <person name="Saltikov C."/>
            <person name="House C.H."/>
            <person name="Richardson P."/>
        </authorList>
    </citation>
    <scope>NUCLEOTIDE SEQUENCE [LARGE SCALE GENOMIC DNA]</scope>
    <source>
        <strain evidence="4">ATCC 700844 / DSM 13496 / JCM 10307 / IC-167</strain>
    </source>
</reference>
<dbReference type="InterPro" id="IPR008928">
    <property type="entry name" value="6-hairpin_glycosidase_sf"/>
</dbReference>
<dbReference type="Gene3D" id="1.50.10.10">
    <property type="match status" value="1"/>
</dbReference>
<dbReference type="EMBL" id="CP000852">
    <property type="protein sequence ID" value="ABW02449.1"/>
    <property type="molecule type" value="Genomic_DNA"/>
</dbReference>
<sequence length="622" mass="68948">MRLSGIVVVMVVLVVLIIGLGVVLTHVKSHGAVAGGLNLGNCTFPSIINPTLPYNTPPSASYLLLSNWVNMSALISTGFPIFGLSQSGGLVTMPTSLRWLLIKGIGLVNVSLYVENLGSIRNAYLTLNNSIVIKGTNGWVEFTMPPYTNAVLITQNSTVPLSYVIEAIGNYSYGPIKDGVVIIGEPNITVYSPGSSFSVSVMYKSIQVTVKASGFSYIELMINNHPDPPQYLLSINNEEVESWLMKSRKPNLSGCLLNEYYLSLLLIKDSQSPITGGFAASPEPIYLYTWVRDSSFAAMALQESGHYNSAAEYWLWMAKAQNNSGAWFTRYSFFNGNPDYGYGIPEYDSVGLFQIGVYQYYELTHNESFINEVIPAVNKSLNWEYRVINNTGLIPQDLSIWEDLYAYNFWTQGVDLDGLVASYRLYSELGYDASWILAMINELNNTIQHDFYLDGCYVRALEPSEVYYQGKTQITLVPTSVIYDSSVILPIDLGLLNPSSSRAVNAVDCVISNLWNSKVGGLARYTGDIYHYAAYLYDSSGEEPPWVITTLFLALYYEELGNYTASLNLMNWAINHTEYGLLPEAIDPNYGNPLPSTSPLVWSAAMYVITALNYNQTNVNHG</sequence>
<dbReference type="RefSeq" id="WP_012186668.1">
    <property type="nucleotide sequence ID" value="NC_009954.1"/>
</dbReference>
<organism evidence="3 4">
    <name type="scientific">Caldivirga maquilingensis (strain ATCC 700844 / DSM 13496 / JCM 10307 / IC-167)</name>
    <dbReference type="NCBI Taxonomy" id="397948"/>
    <lineage>
        <taxon>Archaea</taxon>
        <taxon>Thermoproteota</taxon>
        <taxon>Thermoprotei</taxon>
        <taxon>Thermoproteales</taxon>
        <taxon>Thermoproteaceae</taxon>
        <taxon>Caldivirga</taxon>
    </lineage>
</organism>
<dbReference type="GeneID" id="5708619"/>
<feature type="domain" description="GH15-like" evidence="2">
    <location>
        <begin position="267"/>
        <end position="581"/>
    </location>
</feature>
<dbReference type="SUPFAM" id="SSF48208">
    <property type="entry name" value="Six-hairpin glycosidases"/>
    <property type="match status" value="1"/>
</dbReference>
<dbReference type="GO" id="GO:0004553">
    <property type="term" value="F:hydrolase activity, hydrolyzing O-glycosyl compounds"/>
    <property type="evidence" value="ECO:0007669"/>
    <property type="project" value="TreeGrafter"/>
</dbReference>
<dbReference type="KEGG" id="cma:Cmaq_1626"/>
<dbReference type="Pfam" id="PF00723">
    <property type="entry name" value="Glyco_hydro_15"/>
    <property type="match status" value="1"/>
</dbReference>
<dbReference type="Proteomes" id="UP000001137">
    <property type="component" value="Chromosome"/>
</dbReference>
<accession>A8M9X8</accession>
<evidence type="ECO:0000256" key="1">
    <source>
        <dbReference type="SAM" id="Phobius"/>
    </source>
</evidence>